<evidence type="ECO:0000256" key="1">
    <source>
        <dbReference type="SAM" id="Coils"/>
    </source>
</evidence>
<dbReference type="PANTHER" id="PTHR22774:SF11">
    <property type="entry name" value="CHOREIN N-TERMINAL DOMAIN-CONTAINING PROTEIN"/>
    <property type="match status" value="1"/>
</dbReference>
<feature type="compositionally biased region" description="Low complexity" evidence="2">
    <location>
        <begin position="720"/>
        <end position="731"/>
    </location>
</feature>
<dbReference type="PANTHER" id="PTHR22774">
    <property type="entry name" value="CHOREIN N-TERMINAL DOMAIN-CONTAINING PROTEIN"/>
    <property type="match status" value="1"/>
</dbReference>
<proteinExistence type="predicted"/>
<organism evidence="3">
    <name type="scientific">Ornithodoros turicata</name>
    <dbReference type="NCBI Taxonomy" id="34597"/>
    <lineage>
        <taxon>Eukaryota</taxon>
        <taxon>Metazoa</taxon>
        <taxon>Ecdysozoa</taxon>
        <taxon>Arthropoda</taxon>
        <taxon>Chelicerata</taxon>
        <taxon>Arachnida</taxon>
        <taxon>Acari</taxon>
        <taxon>Parasitiformes</taxon>
        <taxon>Ixodida</taxon>
        <taxon>Ixodoidea</taxon>
        <taxon>Argasidae</taxon>
        <taxon>Ornithodorinae</taxon>
        <taxon>Ornithodoros</taxon>
    </lineage>
</organism>
<feature type="region of interest" description="Disordered" evidence="2">
    <location>
        <begin position="676"/>
        <end position="752"/>
    </location>
</feature>
<dbReference type="EMBL" id="GGLE01006497">
    <property type="protein sequence ID" value="MBY10623.1"/>
    <property type="molecule type" value="Transcribed_RNA"/>
</dbReference>
<dbReference type="AlphaFoldDB" id="A0A2R5LM64"/>
<keyword evidence="1" id="KW-0175">Coiled coil</keyword>
<feature type="coiled-coil region" evidence="1">
    <location>
        <begin position="954"/>
        <end position="1028"/>
    </location>
</feature>
<reference evidence="3" key="1">
    <citation type="submission" date="2018-03" db="EMBL/GenBank/DDBJ databases">
        <title>The relapsing fever spirochete Borrelia turicatae persists in the highly oxidative environment of its soft-bodied tick vector.</title>
        <authorList>
            <person name="Bourret T.J."/>
            <person name="Boyle W.K."/>
            <person name="Valenzuela J.G."/>
            <person name="Oliveira F."/>
            <person name="Lopez J.E."/>
        </authorList>
    </citation>
    <scope>NUCLEOTIDE SEQUENCE</scope>
    <source>
        <strain evidence="3">Kansas strain/isolate</strain>
        <tissue evidence="3">Salivary glands</tissue>
    </source>
</reference>
<accession>A0A2R5LM64</accession>
<name>A0A2R5LM64_9ACAR</name>
<evidence type="ECO:0000313" key="3">
    <source>
        <dbReference type="EMBL" id="MBY10623.1"/>
    </source>
</evidence>
<dbReference type="InterPro" id="IPR026728">
    <property type="entry name" value="BLTP3A/B"/>
</dbReference>
<evidence type="ECO:0000256" key="2">
    <source>
        <dbReference type="SAM" id="MobiDB-lite"/>
    </source>
</evidence>
<dbReference type="Pfam" id="PF24917">
    <property type="entry name" value="BLTP3A_B"/>
    <property type="match status" value="2"/>
</dbReference>
<protein>
    <submittedName>
        <fullName evidence="3">Putative uhrf1-binding protein 1</fullName>
    </submittedName>
</protein>
<sequence>MVSIIKNQILKHLSKFAKNLSLDQIQLSTLRGHCELHHLELDELLLADLLELPPWLVLTRAVCNYVTLKIQWTKLKSVPIHLVLDEVLVEMETSREPRATGNASYSSGGKYGFSDRVVDGMTVVVNSVVMNLRSEAFEASFQLSRVLLESRTPRWERGDLRLCRIKAAEHLLMFKVLEWQVMRLEAKARSPPSCPPLRLITNAASCRMVFKKRLSDCSLVGARLLLVLEALLWALTDAQLVAALHFCQSLADLNRTYKTSVPSSPTRTQLRVDEAAIFRNHDVVETSYHLFCTRLDLHLCDDMDPKESRSGYTPLQGGGALHVVLEKLLLDYYPMHRVGGSRQHWPRYTEPSADRRIWLQQLLSGKDYCGCLLVRLGSFAVHEVCSAGRGRLGPRRCIASEQRQGEALHLEWGHFFGQPRPYIFAHLGPTFIRIDLPTLLWAHAFLQSVRKCMGEWGGSNSDFAVMAVRIEALLPKVCLSGVCGSGSQDPLGAATGGAEIHLRASRVVASNLRLGEAHLGECLEALSAGPLLFETSKFPWRPHDPRPISESLLHHCLGSTWDIWSVHLNPCWAEFVRGKRQYPCLEPLPLTLWYCHMDDCLLLHVHSPMVVQVSHSEYVLALHLAEALTQFMEQLFQDAEAIAAGTRRDSPLGLAAVWPSVELALLLDDHDLGAQEGEEAQDSSSSTSSPPEPVNTVARMPPAVRHGMMPLTVPSAIPQGAGSTSGSDAGGVNHKEEPLEEDSSSLRSEFSSDSDQLLGLAASMDEVELGQEVTEEVVASANWGGTLRRGRAIVLRLHNAQLAGCSSSSSLLLLLQGQAIDVIEEGGDTLRNDSPSGNKSEGQLSIRLDSQGGQKLRVLVQGLSLRLSSSALTGLAQVLRDEGTGHPLPLRLLLHELCLVMQDEGSGAVYVPHCLVDRTKDGDLYVMPVACGSLQESVEQLLCDNMTHSPGRDVASLIRENERLRQQLRELHALQKENQSLRQQVSSWGGGEREVALELKLAEQGEEARRLEEEKGALLATLHLLEEELIQERSRQRPSGCDAFCGSSS</sequence>